<feature type="coiled-coil region" evidence="1">
    <location>
        <begin position="345"/>
        <end position="402"/>
    </location>
</feature>
<dbReference type="InterPro" id="IPR024991">
    <property type="entry name" value="RING-H2_APC11"/>
</dbReference>
<feature type="region of interest" description="Disordered" evidence="2">
    <location>
        <begin position="130"/>
        <end position="168"/>
    </location>
</feature>
<keyword evidence="1" id="KW-0175">Coiled coil</keyword>
<dbReference type="GO" id="GO:0005680">
    <property type="term" value="C:anaphase-promoting complex"/>
    <property type="evidence" value="ECO:0007669"/>
    <property type="project" value="InterPro"/>
</dbReference>
<keyword evidence="5" id="KW-1185">Reference proteome</keyword>
<feature type="compositionally biased region" description="Polar residues" evidence="2">
    <location>
        <begin position="76"/>
        <end position="94"/>
    </location>
</feature>
<feature type="domain" description="Anaphase-promoting complex subunit 11 RING-H2 finger" evidence="3">
    <location>
        <begin position="438"/>
        <end position="501"/>
    </location>
</feature>
<dbReference type="Proteomes" id="UP000800097">
    <property type="component" value="Unassembled WGS sequence"/>
</dbReference>
<feature type="region of interest" description="Disordered" evidence="2">
    <location>
        <begin position="1"/>
        <end position="41"/>
    </location>
</feature>
<feature type="region of interest" description="Disordered" evidence="2">
    <location>
        <begin position="533"/>
        <end position="630"/>
    </location>
</feature>
<dbReference type="OrthoDB" id="8062037at2759"/>
<feature type="compositionally biased region" description="Acidic residues" evidence="2">
    <location>
        <begin position="591"/>
        <end position="615"/>
    </location>
</feature>
<proteinExistence type="predicted"/>
<dbReference type="EMBL" id="ML986516">
    <property type="protein sequence ID" value="KAF2272844.1"/>
    <property type="molecule type" value="Genomic_DNA"/>
</dbReference>
<feature type="compositionally biased region" description="Low complexity" evidence="2">
    <location>
        <begin position="563"/>
        <end position="577"/>
    </location>
</feature>
<dbReference type="InterPro" id="IPR013083">
    <property type="entry name" value="Znf_RING/FYVE/PHD"/>
</dbReference>
<sequence>MADQVRHRRTQPSSPGTEREPQSEQTHGTPSRAAGVAPPANALWLTTAGQPALPQTFFTIPPHLDHRNPTPLYYLQPSQSPTTSGTAQSYTGSTAPPILLPPGAFRPFFGPPAHLQYPPEHPQLSYHYRSIDHPPPFGPSPAPPAGATVVPSPYQPPHPQHHPHHMPPQNLAPAWSSAYRTSENGQLAPTVAHQVTGTGPSLPPLAYAYSLSSPPPQPAFPLAHIGAQTRSSHLEVARDPRLQNATEAEIRSDIRPHAGTSMEGCNRSAATNSRNVRVAARPSRRQEYSHPVPPPSGVQWPSSANRFHSAETAAFALNMPTPSTPTTSNRRSYERFQENGSGQPSHEYLVEVAAIEERRRRLEAERILHADQVAAAQIAQHMQAHEVRIQQLRQLQQQHQQRRRRIPHRNTPTNEQLQALVATLRANCLLHPHLPTEDNTCGICTKEYAGEKCDASEDRENAILVPCPAKHVFGEWCIMTWIRTCLDQKNVIACPTCRKALIAPREKPARAPTSRQRHRMFAATMRENMRTVAAEQQREPLTRNQGGPGGPYMGEFVVNPSDPTTFPLALPTTPVTLPREHVHAALAGESGEGEPEAGEDEEDDEEDEEGDEDSLDERAYSQNDDTELED</sequence>
<dbReference type="Pfam" id="PF12861">
    <property type="entry name" value="zf-ANAPC11"/>
    <property type="match status" value="1"/>
</dbReference>
<evidence type="ECO:0000259" key="3">
    <source>
        <dbReference type="Pfam" id="PF12861"/>
    </source>
</evidence>
<dbReference type="GO" id="GO:0061630">
    <property type="term" value="F:ubiquitin protein ligase activity"/>
    <property type="evidence" value="ECO:0007669"/>
    <property type="project" value="InterPro"/>
</dbReference>
<feature type="region of interest" description="Disordered" evidence="2">
    <location>
        <begin position="257"/>
        <end position="301"/>
    </location>
</feature>
<dbReference type="RefSeq" id="XP_033650383.1">
    <property type="nucleotide sequence ID" value="XM_033799971.1"/>
</dbReference>
<reference evidence="4" key="1">
    <citation type="journal article" date="2020" name="Stud. Mycol.">
        <title>101 Dothideomycetes genomes: a test case for predicting lifestyles and emergence of pathogens.</title>
        <authorList>
            <person name="Haridas S."/>
            <person name="Albert R."/>
            <person name="Binder M."/>
            <person name="Bloem J."/>
            <person name="Labutti K."/>
            <person name="Salamov A."/>
            <person name="Andreopoulos B."/>
            <person name="Baker S."/>
            <person name="Barry K."/>
            <person name="Bills G."/>
            <person name="Bluhm B."/>
            <person name="Cannon C."/>
            <person name="Castanera R."/>
            <person name="Culley D."/>
            <person name="Daum C."/>
            <person name="Ezra D."/>
            <person name="Gonzalez J."/>
            <person name="Henrissat B."/>
            <person name="Kuo A."/>
            <person name="Liang C."/>
            <person name="Lipzen A."/>
            <person name="Lutzoni F."/>
            <person name="Magnuson J."/>
            <person name="Mondo S."/>
            <person name="Nolan M."/>
            <person name="Ohm R."/>
            <person name="Pangilinan J."/>
            <person name="Park H.-J."/>
            <person name="Ramirez L."/>
            <person name="Alfaro M."/>
            <person name="Sun H."/>
            <person name="Tritt A."/>
            <person name="Yoshinaga Y."/>
            <person name="Zwiers L.-H."/>
            <person name="Turgeon B."/>
            <person name="Goodwin S."/>
            <person name="Spatafora J."/>
            <person name="Crous P."/>
            <person name="Grigoriev I."/>
        </authorList>
    </citation>
    <scope>NUCLEOTIDE SEQUENCE</scope>
    <source>
        <strain evidence="4">CBS 379.55</strain>
    </source>
</reference>
<evidence type="ECO:0000256" key="2">
    <source>
        <dbReference type="SAM" id="MobiDB-lite"/>
    </source>
</evidence>
<dbReference type="AlphaFoldDB" id="A0A6A6J9G1"/>
<dbReference type="SUPFAM" id="SSF57850">
    <property type="entry name" value="RING/U-box"/>
    <property type="match status" value="1"/>
</dbReference>
<accession>A0A6A6J9G1</accession>
<evidence type="ECO:0000256" key="1">
    <source>
        <dbReference type="SAM" id="Coils"/>
    </source>
</evidence>
<dbReference type="GO" id="GO:0031145">
    <property type="term" value="P:anaphase-promoting complex-dependent catabolic process"/>
    <property type="evidence" value="ECO:0007669"/>
    <property type="project" value="InterPro"/>
</dbReference>
<organism evidence="4 5">
    <name type="scientific">Westerdykella ornata</name>
    <dbReference type="NCBI Taxonomy" id="318751"/>
    <lineage>
        <taxon>Eukaryota</taxon>
        <taxon>Fungi</taxon>
        <taxon>Dikarya</taxon>
        <taxon>Ascomycota</taxon>
        <taxon>Pezizomycotina</taxon>
        <taxon>Dothideomycetes</taxon>
        <taxon>Pleosporomycetidae</taxon>
        <taxon>Pleosporales</taxon>
        <taxon>Sporormiaceae</taxon>
        <taxon>Westerdykella</taxon>
    </lineage>
</organism>
<evidence type="ECO:0000313" key="4">
    <source>
        <dbReference type="EMBL" id="KAF2272844.1"/>
    </source>
</evidence>
<evidence type="ECO:0000313" key="5">
    <source>
        <dbReference type="Proteomes" id="UP000800097"/>
    </source>
</evidence>
<protein>
    <recommendedName>
        <fullName evidence="3">Anaphase-promoting complex subunit 11 RING-H2 finger domain-containing protein</fullName>
    </recommendedName>
</protein>
<dbReference type="GO" id="GO:0008270">
    <property type="term" value="F:zinc ion binding"/>
    <property type="evidence" value="ECO:0007669"/>
    <property type="project" value="InterPro"/>
</dbReference>
<dbReference type="Gene3D" id="3.30.40.10">
    <property type="entry name" value="Zinc/RING finger domain, C3HC4 (zinc finger)"/>
    <property type="match status" value="1"/>
</dbReference>
<dbReference type="GO" id="GO:0097602">
    <property type="term" value="F:cullin family protein binding"/>
    <property type="evidence" value="ECO:0007669"/>
    <property type="project" value="InterPro"/>
</dbReference>
<dbReference type="GeneID" id="54553146"/>
<feature type="compositionally biased region" description="Pro residues" evidence="2">
    <location>
        <begin position="133"/>
        <end position="144"/>
    </location>
</feature>
<feature type="compositionally biased region" description="Basic residues" evidence="2">
    <location>
        <begin position="1"/>
        <end position="10"/>
    </location>
</feature>
<name>A0A6A6J9G1_WESOR</name>
<gene>
    <name evidence="4" type="ORF">EI97DRAFT_445456</name>
</gene>
<feature type="region of interest" description="Disordered" evidence="2">
    <location>
        <begin position="69"/>
        <end position="98"/>
    </location>
</feature>